<accession>A0A1W1C250</accession>
<dbReference type="SUPFAM" id="SSF46894">
    <property type="entry name" value="C-terminal effector domain of the bipartite response regulators"/>
    <property type="match status" value="1"/>
</dbReference>
<dbReference type="CDD" id="cd00383">
    <property type="entry name" value="trans_reg_C"/>
    <property type="match status" value="1"/>
</dbReference>
<protein>
    <recommendedName>
        <fullName evidence="2">OmpR/PhoB-type domain-containing protein</fullName>
    </recommendedName>
</protein>
<keyword evidence="1" id="KW-0238">DNA-binding</keyword>
<dbReference type="GO" id="GO:0006355">
    <property type="term" value="P:regulation of DNA-templated transcription"/>
    <property type="evidence" value="ECO:0007669"/>
    <property type="project" value="InterPro"/>
</dbReference>
<proteinExistence type="predicted"/>
<feature type="domain" description="OmpR/PhoB-type" evidence="2">
    <location>
        <begin position="1"/>
        <end position="43"/>
    </location>
</feature>
<dbReference type="InterPro" id="IPR016032">
    <property type="entry name" value="Sig_transdc_resp-reg_C-effctor"/>
</dbReference>
<organism evidence="3">
    <name type="scientific">hydrothermal vent metagenome</name>
    <dbReference type="NCBI Taxonomy" id="652676"/>
    <lineage>
        <taxon>unclassified sequences</taxon>
        <taxon>metagenomes</taxon>
        <taxon>ecological metagenomes</taxon>
    </lineage>
</organism>
<dbReference type="Pfam" id="PF00486">
    <property type="entry name" value="Trans_reg_C"/>
    <property type="match status" value="1"/>
</dbReference>
<dbReference type="Gene3D" id="1.10.10.10">
    <property type="entry name" value="Winged helix-like DNA-binding domain superfamily/Winged helix DNA-binding domain"/>
    <property type="match status" value="1"/>
</dbReference>
<sequence>MREEVWGEDRTIKVAINRLKKKIDPNGEKNYFISVRGVGYKMV</sequence>
<dbReference type="GO" id="GO:0003677">
    <property type="term" value="F:DNA binding"/>
    <property type="evidence" value="ECO:0007669"/>
    <property type="project" value="UniProtKB-KW"/>
</dbReference>
<name>A0A1W1C250_9ZZZZ</name>
<reference evidence="3" key="1">
    <citation type="submission" date="2016-10" db="EMBL/GenBank/DDBJ databases">
        <authorList>
            <person name="de Groot N.N."/>
        </authorList>
    </citation>
    <scope>NUCLEOTIDE SEQUENCE</scope>
</reference>
<dbReference type="AlphaFoldDB" id="A0A1W1C250"/>
<gene>
    <name evidence="3" type="ORF">MNB_SV-12-1238</name>
</gene>
<dbReference type="PROSITE" id="PS51755">
    <property type="entry name" value="OMPR_PHOB"/>
    <property type="match status" value="1"/>
</dbReference>
<dbReference type="InterPro" id="IPR036388">
    <property type="entry name" value="WH-like_DNA-bd_sf"/>
</dbReference>
<dbReference type="GO" id="GO:0000160">
    <property type="term" value="P:phosphorelay signal transduction system"/>
    <property type="evidence" value="ECO:0007669"/>
    <property type="project" value="InterPro"/>
</dbReference>
<evidence type="ECO:0000256" key="1">
    <source>
        <dbReference type="ARBA" id="ARBA00023125"/>
    </source>
</evidence>
<evidence type="ECO:0000259" key="2">
    <source>
        <dbReference type="PROSITE" id="PS51755"/>
    </source>
</evidence>
<dbReference type="EMBL" id="FPHE01000094">
    <property type="protein sequence ID" value="SFV59879.1"/>
    <property type="molecule type" value="Genomic_DNA"/>
</dbReference>
<evidence type="ECO:0000313" key="3">
    <source>
        <dbReference type="EMBL" id="SFV59879.1"/>
    </source>
</evidence>
<dbReference type="InterPro" id="IPR001867">
    <property type="entry name" value="OmpR/PhoB-type_DNA-bd"/>
</dbReference>